<keyword evidence="12" id="KW-1185">Reference proteome</keyword>
<feature type="transmembrane region" description="Helical" evidence="9">
    <location>
        <begin position="64"/>
        <end position="97"/>
    </location>
</feature>
<evidence type="ECO:0000313" key="12">
    <source>
        <dbReference type="Proteomes" id="UP000477750"/>
    </source>
</evidence>
<evidence type="ECO:0000256" key="1">
    <source>
        <dbReference type="ARBA" id="ARBA00000085"/>
    </source>
</evidence>
<comment type="catalytic activity">
    <reaction evidence="1">
        <text>ATP + protein L-histidine = ADP + protein N-phospho-L-histidine.</text>
        <dbReference type="EC" id="2.7.13.3"/>
    </reaction>
</comment>
<proteinExistence type="predicted"/>
<dbReference type="EMBL" id="WIAO01000036">
    <property type="protein sequence ID" value="MQM28126.1"/>
    <property type="molecule type" value="Genomic_DNA"/>
</dbReference>
<evidence type="ECO:0000256" key="2">
    <source>
        <dbReference type="ARBA" id="ARBA00012438"/>
    </source>
</evidence>
<evidence type="ECO:0000256" key="4">
    <source>
        <dbReference type="ARBA" id="ARBA00022679"/>
    </source>
</evidence>
<reference evidence="11 12" key="1">
    <citation type="submission" date="2019-10" db="EMBL/GenBank/DDBJ databases">
        <title>Glycomyces albidus sp. nov., a novel actinomycete isolated from rhizosphere soil of wheat (Triticum aestivum L.).</title>
        <authorList>
            <person name="Qian L."/>
        </authorList>
    </citation>
    <scope>NUCLEOTIDE SEQUENCE [LARGE SCALE GENOMIC DNA]</scope>
    <source>
        <strain evidence="11 12">NEAU-7082</strain>
    </source>
</reference>
<keyword evidence="5" id="KW-0547">Nucleotide-binding</keyword>
<keyword evidence="9" id="KW-0472">Membrane</keyword>
<dbReference type="Gene3D" id="1.20.5.1930">
    <property type="match status" value="1"/>
</dbReference>
<keyword evidence="9" id="KW-0812">Transmembrane</keyword>
<evidence type="ECO:0000256" key="7">
    <source>
        <dbReference type="ARBA" id="ARBA00022840"/>
    </source>
</evidence>
<comment type="caution">
    <text evidence="11">The sequence shown here is derived from an EMBL/GenBank/DDBJ whole genome shotgun (WGS) entry which is preliminary data.</text>
</comment>
<accession>A0A6L5GEW2</accession>
<feature type="transmembrane region" description="Helical" evidence="9">
    <location>
        <begin position="14"/>
        <end position="33"/>
    </location>
</feature>
<dbReference type="Proteomes" id="UP000477750">
    <property type="component" value="Unassembled WGS sequence"/>
</dbReference>
<dbReference type="InterPro" id="IPR050482">
    <property type="entry name" value="Sensor_HK_TwoCompSys"/>
</dbReference>
<evidence type="ECO:0000256" key="5">
    <source>
        <dbReference type="ARBA" id="ARBA00022741"/>
    </source>
</evidence>
<feature type="domain" description="Histidine kinase/HSP90-like ATPase" evidence="10">
    <location>
        <begin position="278"/>
        <end position="366"/>
    </location>
</feature>
<dbReference type="GO" id="GO:0046983">
    <property type="term" value="F:protein dimerization activity"/>
    <property type="evidence" value="ECO:0007669"/>
    <property type="project" value="InterPro"/>
</dbReference>
<evidence type="ECO:0000256" key="8">
    <source>
        <dbReference type="ARBA" id="ARBA00023012"/>
    </source>
</evidence>
<dbReference type="InterPro" id="IPR003594">
    <property type="entry name" value="HATPase_dom"/>
</dbReference>
<dbReference type="SUPFAM" id="SSF55874">
    <property type="entry name" value="ATPase domain of HSP90 chaperone/DNA topoisomerase II/histidine kinase"/>
    <property type="match status" value="1"/>
</dbReference>
<dbReference type="Gene3D" id="3.30.565.10">
    <property type="entry name" value="Histidine kinase-like ATPase, C-terminal domain"/>
    <property type="match status" value="1"/>
</dbReference>
<dbReference type="Pfam" id="PF07730">
    <property type="entry name" value="HisKA_3"/>
    <property type="match status" value="1"/>
</dbReference>
<dbReference type="InterPro" id="IPR036890">
    <property type="entry name" value="HATPase_C_sf"/>
</dbReference>
<name>A0A6L5GEW2_9ACTN</name>
<dbReference type="EC" id="2.7.13.3" evidence="2"/>
<dbReference type="PANTHER" id="PTHR24421">
    <property type="entry name" value="NITRATE/NITRITE SENSOR PROTEIN NARX-RELATED"/>
    <property type="match status" value="1"/>
</dbReference>
<dbReference type="PANTHER" id="PTHR24421:SF10">
    <property type="entry name" value="NITRATE_NITRITE SENSOR PROTEIN NARQ"/>
    <property type="match status" value="1"/>
</dbReference>
<evidence type="ECO:0000259" key="10">
    <source>
        <dbReference type="SMART" id="SM00387"/>
    </source>
</evidence>
<feature type="transmembrane region" description="Helical" evidence="9">
    <location>
        <begin position="39"/>
        <end position="57"/>
    </location>
</feature>
<keyword evidence="3" id="KW-0597">Phosphoprotein</keyword>
<organism evidence="11 12">
    <name type="scientific">Glycomyces albidus</name>
    <dbReference type="NCBI Taxonomy" id="2656774"/>
    <lineage>
        <taxon>Bacteria</taxon>
        <taxon>Bacillati</taxon>
        <taxon>Actinomycetota</taxon>
        <taxon>Actinomycetes</taxon>
        <taxon>Glycomycetales</taxon>
        <taxon>Glycomycetaceae</taxon>
        <taxon>Glycomyces</taxon>
    </lineage>
</organism>
<evidence type="ECO:0000256" key="9">
    <source>
        <dbReference type="SAM" id="Phobius"/>
    </source>
</evidence>
<keyword evidence="8" id="KW-0902">Two-component regulatory system</keyword>
<keyword evidence="9" id="KW-1133">Transmembrane helix</keyword>
<dbReference type="RefSeq" id="WP_153027238.1">
    <property type="nucleotide sequence ID" value="NZ_WIAO01000036.1"/>
</dbReference>
<dbReference type="GO" id="GO:0016020">
    <property type="term" value="C:membrane"/>
    <property type="evidence" value="ECO:0007669"/>
    <property type="project" value="InterPro"/>
</dbReference>
<sequence>MSNPPERRLSGRRLDLLVTAVMLADTLAAGLIVDVRDGMPTWGWLPLMLGPLVFPLWRRHPRLVLVVSVGSVLASGPLGVGPLAVVPALVAIAVAMYTGYRAISVSTVLALSAATAVGNLYNAGWELDAQVAERTLLVVGWLHVALISGLSRRQRDAYMAEAEHTREEAVKRKAADERVRIARELHDSLTHSISVIRVQAGVAIHLARKRGDEPPPALVAVEEAAKDATRELRETLTMLRDDDGHRLGRVADLADRYRGLGFTIDVDCEIDCTAVDPEVDHAAYRIVQEALTNAVRHSSGDAVRVRVHREDDAIAVEVADNGSPGRIVPGRGLTGMRERVDALGGSLHVGPGGYGFTVRATLPAPEPTAAADAEGLPELEGSR</sequence>
<dbReference type="InterPro" id="IPR011712">
    <property type="entry name" value="Sig_transdc_His_kin_sub3_dim/P"/>
</dbReference>
<evidence type="ECO:0000256" key="3">
    <source>
        <dbReference type="ARBA" id="ARBA00022553"/>
    </source>
</evidence>
<dbReference type="GO" id="GO:0005524">
    <property type="term" value="F:ATP binding"/>
    <property type="evidence" value="ECO:0007669"/>
    <property type="project" value="UniProtKB-KW"/>
</dbReference>
<dbReference type="Pfam" id="PF02518">
    <property type="entry name" value="HATPase_c"/>
    <property type="match status" value="1"/>
</dbReference>
<keyword evidence="7" id="KW-0067">ATP-binding</keyword>
<dbReference type="AlphaFoldDB" id="A0A6L5GEW2"/>
<keyword evidence="6 11" id="KW-0418">Kinase</keyword>
<evidence type="ECO:0000256" key="6">
    <source>
        <dbReference type="ARBA" id="ARBA00022777"/>
    </source>
</evidence>
<dbReference type="SMART" id="SM00387">
    <property type="entry name" value="HATPase_c"/>
    <property type="match status" value="1"/>
</dbReference>
<evidence type="ECO:0000313" key="11">
    <source>
        <dbReference type="EMBL" id="MQM28126.1"/>
    </source>
</evidence>
<gene>
    <name evidence="11" type="ORF">GFD30_21540</name>
</gene>
<protein>
    <recommendedName>
        <fullName evidence="2">histidine kinase</fullName>
        <ecNumber evidence="2">2.7.13.3</ecNumber>
    </recommendedName>
</protein>
<keyword evidence="4" id="KW-0808">Transferase</keyword>
<dbReference type="CDD" id="cd16917">
    <property type="entry name" value="HATPase_UhpB-NarQ-NarX-like"/>
    <property type="match status" value="1"/>
</dbReference>
<dbReference type="GO" id="GO:0000155">
    <property type="term" value="F:phosphorelay sensor kinase activity"/>
    <property type="evidence" value="ECO:0007669"/>
    <property type="project" value="InterPro"/>
</dbReference>